<dbReference type="SUPFAM" id="SSF111369">
    <property type="entry name" value="HlyD-like secretion proteins"/>
    <property type="match status" value="2"/>
</dbReference>
<dbReference type="PANTHER" id="PTHR30469:SF11">
    <property type="entry name" value="BLL4320 PROTEIN"/>
    <property type="match status" value="1"/>
</dbReference>
<accession>A0ABS5Y0Z9</accession>
<dbReference type="RefSeq" id="WP_215617380.1">
    <property type="nucleotide sequence ID" value="NZ_JADOER010000004.1"/>
</dbReference>
<organism evidence="4 5">
    <name type="scientific">Leptothoe kymatousa TAU-MAC 1615</name>
    <dbReference type="NCBI Taxonomy" id="2364775"/>
    <lineage>
        <taxon>Bacteria</taxon>
        <taxon>Bacillati</taxon>
        <taxon>Cyanobacteriota</taxon>
        <taxon>Cyanophyceae</taxon>
        <taxon>Nodosilineales</taxon>
        <taxon>Cymatolegaceae</taxon>
        <taxon>Leptothoe</taxon>
        <taxon>Leptothoe kymatousa</taxon>
    </lineage>
</organism>
<dbReference type="InterPro" id="IPR059052">
    <property type="entry name" value="HH_YbhG-like"/>
</dbReference>
<comment type="caution">
    <text evidence="4">The sequence shown here is derived from an EMBL/GenBank/DDBJ whole genome shotgun (WGS) entry which is preliminary data.</text>
</comment>
<dbReference type="Proteomes" id="UP001196661">
    <property type="component" value="Unassembled WGS sequence"/>
</dbReference>
<name>A0ABS5Y0Z9_9CYAN</name>
<evidence type="ECO:0000259" key="3">
    <source>
        <dbReference type="Pfam" id="PF25881"/>
    </source>
</evidence>
<proteinExistence type="inferred from homology"/>
<sequence length="431" mass="46907">MVSPTSDSRSDQGKSGRSIQWLWLLPMLAVPALWLGRFRSDSAIAEDTGSPLPVQTQVLKPVTQYQVERTYTGTIVARRSSDLGFEQTGTLMEVFVEDGDTVPQGTPLARLDTRNLAAQRQQLEAQRRQAQAQFQELEQGPRQEDISAAAAAVEDLQAQLDLARLQQKRREELYLKGAISLEERDQAVFGANALESRLSQATSQLNELNTGTRVEQITAQDAQVEQIDAQLKNMDVSIAKSVIYAPFNGRVSARMVDEGAVVGPGQTVLRLVENQALEARIGVPSPLASRITTGSAQVIEVNGQAYPGNVTALLPEIDDASQTVTVVVTLSADAQPIVGATARWNLPEKQNELGYWLPTSALVAGERGLWSAYVLGDAKAANEEFHQVSRREVEVLYTDGDRAFVRGLLKTGEEVITGGAHRLVPGQLVQN</sequence>
<comment type="similarity">
    <text evidence="1">Belongs to the membrane fusion protein (MFP) (TC 8.A.1) family.</text>
</comment>
<dbReference type="Pfam" id="PF25881">
    <property type="entry name" value="HH_YBHG"/>
    <property type="match status" value="1"/>
</dbReference>
<dbReference type="Gene3D" id="2.40.420.20">
    <property type="match status" value="1"/>
</dbReference>
<dbReference type="Gene3D" id="2.40.50.100">
    <property type="match status" value="2"/>
</dbReference>
<keyword evidence="2" id="KW-0175">Coiled coil</keyword>
<dbReference type="NCBIfam" id="TIGR01730">
    <property type="entry name" value="RND_mfp"/>
    <property type="match status" value="1"/>
</dbReference>
<evidence type="ECO:0000256" key="1">
    <source>
        <dbReference type="ARBA" id="ARBA00009477"/>
    </source>
</evidence>
<keyword evidence="5" id="KW-1185">Reference proteome</keyword>
<dbReference type="Gene3D" id="1.10.287.470">
    <property type="entry name" value="Helix hairpin bin"/>
    <property type="match status" value="2"/>
</dbReference>
<feature type="coiled-coil region" evidence="2">
    <location>
        <begin position="113"/>
        <end position="211"/>
    </location>
</feature>
<reference evidence="4 5" key="1">
    <citation type="journal article" date="2021" name="Mar. Drugs">
        <title>Genome Reduction and Secondary Metabolism of the Marine Sponge-Associated Cyanobacterium Leptothoe.</title>
        <authorList>
            <person name="Konstantinou D."/>
            <person name="Popin R.V."/>
            <person name="Fewer D.P."/>
            <person name="Sivonen K."/>
            <person name="Gkelis S."/>
        </authorList>
    </citation>
    <scope>NUCLEOTIDE SEQUENCE [LARGE SCALE GENOMIC DNA]</scope>
    <source>
        <strain evidence="4 5">TAU-MAC 1615</strain>
    </source>
</reference>
<protein>
    <submittedName>
        <fullName evidence="4">Efflux RND transporter periplasmic adaptor subunit</fullName>
    </submittedName>
</protein>
<dbReference type="Gene3D" id="2.40.30.170">
    <property type="match status" value="1"/>
</dbReference>
<evidence type="ECO:0000313" key="4">
    <source>
        <dbReference type="EMBL" id="MBT9311498.1"/>
    </source>
</evidence>
<evidence type="ECO:0000313" key="5">
    <source>
        <dbReference type="Proteomes" id="UP001196661"/>
    </source>
</evidence>
<dbReference type="PANTHER" id="PTHR30469">
    <property type="entry name" value="MULTIDRUG RESISTANCE PROTEIN MDTA"/>
    <property type="match status" value="1"/>
</dbReference>
<gene>
    <name evidence="4" type="ORF">IXB28_04720</name>
</gene>
<dbReference type="EMBL" id="JADOER010000004">
    <property type="protein sequence ID" value="MBT9311498.1"/>
    <property type="molecule type" value="Genomic_DNA"/>
</dbReference>
<evidence type="ECO:0000256" key="2">
    <source>
        <dbReference type="SAM" id="Coils"/>
    </source>
</evidence>
<dbReference type="InterPro" id="IPR006143">
    <property type="entry name" value="RND_pump_MFP"/>
</dbReference>
<feature type="domain" description="YbhG-like alpha-helical hairpin" evidence="3">
    <location>
        <begin position="111"/>
        <end position="238"/>
    </location>
</feature>